<keyword evidence="3" id="KW-1185">Reference proteome</keyword>
<organism evidence="2 3">
    <name type="scientific">Chitinophaga niabensis</name>
    <dbReference type="NCBI Taxonomy" id="536979"/>
    <lineage>
        <taxon>Bacteria</taxon>
        <taxon>Pseudomonadati</taxon>
        <taxon>Bacteroidota</taxon>
        <taxon>Chitinophagia</taxon>
        <taxon>Chitinophagales</taxon>
        <taxon>Chitinophagaceae</taxon>
        <taxon>Chitinophaga</taxon>
    </lineage>
</organism>
<evidence type="ECO:0000313" key="2">
    <source>
        <dbReference type="EMBL" id="SIO46513.1"/>
    </source>
</evidence>
<proteinExistence type="predicted"/>
<evidence type="ECO:0000256" key="1">
    <source>
        <dbReference type="SAM" id="Phobius"/>
    </source>
</evidence>
<gene>
    <name evidence="2" type="ORF">SAMN04488055_4270</name>
</gene>
<dbReference type="STRING" id="536979.SAMN04488055_4270"/>
<keyword evidence="1" id="KW-0472">Membrane</keyword>
<feature type="transmembrane region" description="Helical" evidence="1">
    <location>
        <begin position="20"/>
        <end position="38"/>
    </location>
</feature>
<keyword evidence="1" id="KW-0812">Transmembrane</keyword>
<keyword evidence="1" id="KW-1133">Transmembrane helix</keyword>
<name>A0A1N6JQJ8_9BACT</name>
<protein>
    <submittedName>
        <fullName evidence="2">Uncharacterized protein</fullName>
    </submittedName>
</protein>
<dbReference type="EMBL" id="FSRA01000002">
    <property type="protein sequence ID" value="SIO46513.1"/>
    <property type="molecule type" value="Genomic_DNA"/>
</dbReference>
<reference evidence="2 3" key="1">
    <citation type="submission" date="2016-11" db="EMBL/GenBank/DDBJ databases">
        <authorList>
            <person name="Jaros S."/>
            <person name="Januszkiewicz K."/>
            <person name="Wedrychowicz H."/>
        </authorList>
    </citation>
    <scope>NUCLEOTIDE SEQUENCE [LARGE SCALE GENOMIC DNA]</scope>
    <source>
        <strain evidence="2 3">DSM 24787</strain>
    </source>
</reference>
<accession>A0A1N6JQJ8</accession>
<dbReference type="Proteomes" id="UP000185003">
    <property type="component" value="Unassembled WGS sequence"/>
</dbReference>
<sequence>MLLNVLLSSGYELGNKIGHYGAWFFIILFSLMFLYAMVKYVKR</sequence>
<dbReference type="AlphaFoldDB" id="A0A1N6JQJ8"/>
<evidence type="ECO:0000313" key="3">
    <source>
        <dbReference type="Proteomes" id="UP000185003"/>
    </source>
</evidence>